<accession>A0ABR9QMU7</accession>
<gene>
    <name evidence="2" type="ORF">IMZ08_17495</name>
</gene>
<evidence type="ECO:0000313" key="3">
    <source>
        <dbReference type="Proteomes" id="UP001516662"/>
    </source>
</evidence>
<reference evidence="2 3" key="1">
    <citation type="submission" date="2020-10" db="EMBL/GenBank/DDBJ databases">
        <title>Bacillus sp. HD4P25, an endophyte from a halophyte.</title>
        <authorList>
            <person name="Sun J.-Q."/>
        </authorList>
    </citation>
    <scope>NUCLEOTIDE SEQUENCE [LARGE SCALE GENOMIC DNA]</scope>
    <source>
        <strain evidence="2 3">YIM 93174</strain>
    </source>
</reference>
<dbReference type="RefSeq" id="WP_193538856.1">
    <property type="nucleotide sequence ID" value="NZ_JADCLJ010000024.1"/>
</dbReference>
<sequence>MDYHRIEHDSKYHEGYKSQGTYHHSGGGSDDVVSVGTWIIILIILAIPIINIIVYLILAFGDYNENLKNFAKASLIIIVIGFFLAILVSACTY</sequence>
<evidence type="ECO:0000313" key="2">
    <source>
        <dbReference type="EMBL" id="MBE4909832.1"/>
    </source>
</evidence>
<keyword evidence="1" id="KW-1133">Transmembrane helix</keyword>
<proteinExistence type="predicted"/>
<keyword evidence="1" id="KW-0472">Membrane</keyword>
<feature type="transmembrane region" description="Helical" evidence="1">
    <location>
        <begin position="70"/>
        <end position="90"/>
    </location>
</feature>
<keyword evidence="3" id="KW-1185">Reference proteome</keyword>
<evidence type="ECO:0000256" key="1">
    <source>
        <dbReference type="SAM" id="Phobius"/>
    </source>
</evidence>
<organism evidence="2 3">
    <name type="scientific">Litchfieldia luteola</name>
    <dbReference type="NCBI Taxonomy" id="682179"/>
    <lineage>
        <taxon>Bacteria</taxon>
        <taxon>Bacillati</taxon>
        <taxon>Bacillota</taxon>
        <taxon>Bacilli</taxon>
        <taxon>Bacillales</taxon>
        <taxon>Bacillaceae</taxon>
        <taxon>Litchfieldia</taxon>
    </lineage>
</organism>
<feature type="transmembrane region" description="Helical" evidence="1">
    <location>
        <begin position="35"/>
        <end position="58"/>
    </location>
</feature>
<name>A0ABR9QMU7_9BACI</name>
<protein>
    <submittedName>
        <fullName evidence="2">Uncharacterized protein</fullName>
    </submittedName>
</protein>
<comment type="caution">
    <text evidence="2">The sequence shown here is derived from an EMBL/GenBank/DDBJ whole genome shotgun (WGS) entry which is preliminary data.</text>
</comment>
<dbReference type="Proteomes" id="UP001516662">
    <property type="component" value="Unassembled WGS sequence"/>
</dbReference>
<dbReference type="EMBL" id="JADCLJ010000024">
    <property type="protein sequence ID" value="MBE4909832.1"/>
    <property type="molecule type" value="Genomic_DNA"/>
</dbReference>
<keyword evidence="1" id="KW-0812">Transmembrane</keyword>